<reference evidence="1" key="1">
    <citation type="submission" date="2016-05" db="EMBL/GenBank/DDBJ databases">
        <title>Microbial consortia oxidize butane by reversing methanogenesis.</title>
        <authorList>
            <person name="Laso-Perez R."/>
            <person name="Richter M."/>
            <person name="Wegener G."/>
            <person name="Musat F."/>
        </authorList>
    </citation>
    <scope>NUCLEOTIDE SEQUENCE [LARGE SCALE GENOMIC DNA]</scope>
    <source>
        <strain evidence="1">BOX2</strain>
    </source>
</reference>
<organism evidence="1 2">
    <name type="scientific">Candidatus Syntropharchaeum caldarium</name>
    <dbReference type="NCBI Taxonomy" id="1838285"/>
    <lineage>
        <taxon>Archaea</taxon>
        <taxon>Methanobacteriati</taxon>
        <taxon>Methanobacteriota</taxon>
        <taxon>Stenosarchaea group</taxon>
        <taxon>Methanomicrobia</taxon>
        <taxon>Methanosarcinales</taxon>
        <taxon>ANME-2 cluster</taxon>
        <taxon>Candidatus Syntropharchaeum</taxon>
    </lineage>
</organism>
<name>A0A1F2P8Z4_9EURY</name>
<comment type="caution">
    <text evidence="1">The sequence shown here is derived from an EMBL/GenBank/DDBJ whole genome shotgun (WGS) entry which is preliminary data.</text>
</comment>
<evidence type="ECO:0000313" key="1">
    <source>
        <dbReference type="EMBL" id="OFV67653.1"/>
    </source>
</evidence>
<sequence>MHQVNIQSVLKNIVSCVSIMQVIPDTGEREKNSG</sequence>
<accession>A0A1F2P8Z4</accession>
<protein>
    <submittedName>
        <fullName evidence="1">Uncharacterized protein</fullName>
    </submittedName>
</protein>
<dbReference type="EMBL" id="LYOS01000003">
    <property type="protein sequence ID" value="OFV67653.1"/>
    <property type="molecule type" value="Genomic_DNA"/>
</dbReference>
<dbReference type="AlphaFoldDB" id="A0A1F2P8Z4"/>
<evidence type="ECO:0000313" key="2">
    <source>
        <dbReference type="Proteomes" id="UP000186940"/>
    </source>
</evidence>
<proteinExistence type="predicted"/>
<dbReference type="STRING" id="1838285.SCAL_001028"/>
<gene>
    <name evidence="1" type="ORF">SCAL_001028</name>
</gene>
<keyword evidence="2" id="KW-1185">Reference proteome</keyword>
<dbReference type="Proteomes" id="UP000186940">
    <property type="component" value="Unassembled WGS sequence"/>
</dbReference>